<dbReference type="GeneID" id="7196665"/>
<dbReference type="HOGENOM" id="CLU_405186_0_0_1"/>
<feature type="domain" description="Glycosyltransferase subfamily 4-like N-terminal" evidence="2">
    <location>
        <begin position="56"/>
        <end position="240"/>
    </location>
</feature>
<dbReference type="SUPFAM" id="SSF53756">
    <property type="entry name" value="UDP-Glycosyltransferase/glycogen phosphorylase"/>
    <property type="match status" value="1"/>
</dbReference>
<reference evidence="3 4" key="1">
    <citation type="journal article" date="2008" name="Nature">
        <title>The Phaeodactylum genome reveals the evolutionary history of diatom genomes.</title>
        <authorList>
            <person name="Bowler C."/>
            <person name="Allen A.E."/>
            <person name="Badger J.H."/>
            <person name="Grimwood J."/>
            <person name="Jabbari K."/>
            <person name="Kuo A."/>
            <person name="Maheswari U."/>
            <person name="Martens C."/>
            <person name="Maumus F."/>
            <person name="Otillar R.P."/>
            <person name="Rayko E."/>
            <person name="Salamov A."/>
            <person name="Vandepoele K."/>
            <person name="Beszteri B."/>
            <person name="Gruber A."/>
            <person name="Heijde M."/>
            <person name="Katinka M."/>
            <person name="Mock T."/>
            <person name="Valentin K."/>
            <person name="Verret F."/>
            <person name="Berges J.A."/>
            <person name="Brownlee C."/>
            <person name="Cadoret J.P."/>
            <person name="Chiovitti A."/>
            <person name="Choi C.J."/>
            <person name="Coesel S."/>
            <person name="De Martino A."/>
            <person name="Detter J.C."/>
            <person name="Durkin C."/>
            <person name="Falciatore A."/>
            <person name="Fournet J."/>
            <person name="Haruta M."/>
            <person name="Huysman M.J."/>
            <person name="Jenkins B.D."/>
            <person name="Jiroutova K."/>
            <person name="Jorgensen R.E."/>
            <person name="Joubert Y."/>
            <person name="Kaplan A."/>
            <person name="Kroger N."/>
            <person name="Kroth P.G."/>
            <person name="La Roche J."/>
            <person name="Lindquist E."/>
            <person name="Lommer M."/>
            <person name="Martin-Jezequel V."/>
            <person name="Lopez P.J."/>
            <person name="Lucas S."/>
            <person name="Mangogna M."/>
            <person name="McGinnis K."/>
            <person name="Medlin L.K."/>
            <person name="Montsant A."/>
            <person name="Oudot-Le Secq M.P."/>
            <person name="Napoli C."/>
            <person name="Obornik M."/>
            <person name="Parker M.S."/>
            <person name="Petit J.L."/>
            <person name="Porcel B.M."/>
            <person name="Poulsen N."/>
            <person name="Robison M."/>
            <person name="Rychlewski L."/>
            <person name="Rynearson T.A."/>
            <person name="Schmutz J."/>
            <person name="Shapiro H."/>
            <person name="Siaut M."/>
            <person name="Stanley M."/>
            <person name="Sussman M.R."/>
            <person name="Taylor A.R."/>
            <person name="Vardi A."/>
            <person name="von Dassow P."/>
            <person name="Vyverman W."/>
            <person name="Willis A."/>
            <person name="Wyrwicz L.S."/>
            <person name="Rokhsar D.S."/>
            <person name="Weissenbach J."/>
            <person name="Armbrust E.V."/>
            <person name="Green B.R."/>
            <person name="Van de Peer Y."/>
            <person name="Grigoriev I.V."/>
        </authorList>
    </citation>
    <scope>NUCLEOTIDE SEQUENCE [LARGE SCALE GENOMIC DNA]</scope>
    <source>
        <strain evidence="3 4">CCAP 1055/1</strain>
    </source>
</reference>
<feature type="region of interest" description="Disordered" evidence="1">
    <location>
        <begin position="626"/>
        <end position="649"/>
    </location>
</feature>
<dbReference type="GO" id="GO:0016757">
    <property type="term" value="F:glycosyltransferase activity"/>
    <property type="evidence" value="ECO:0007669"/>
    <property type="project" value="TreeGrafter"/>
</dbReference>
<evidence type="ECO:0000256" key="1">
    <source>
        <dbReference type="SAM" id="MobiDB-lite"/>
    </source>
</evidence>
<dbReference type="Pfam" id="PF13692">
    <property type="entry name" value="Glyco_trans_1_4"/>
    <property type="match status" value="1"/>
</dbReference>
<dbReference type="STRING" id="556484.B7FRE5"/>
<proteinExistence type="predicted"/>
<dbReference type="CDD" id="cd03814">
    <property type="entry name" value="GT4-like"/>
    <property type="match status" value="1"/>
</dbReference>
<dbReference type="PANTHER" id="PTHR45947">
    <property type="entry name" value="SULFOQUINOVOSYL TRANSFERASE SQD2"/>
    <property type="match status" value="1"/>
</dbReference>
<organism evidence="3 4">
    <name type="scientific">Phaeodactylum tricornutum (strain CCAP 1055/1)</name>
    <dbReference type="NCBI Taxonomy" id="556484"/>
    <lineage>
        <taxon>Eukaryota</taxon>
        <taxon>Sar</taxon>
        <taxon>Stramenopiles</taxon>
        <taxon>Ochrophyta</taxon>
        <taxon>Bacillariophyta</taxon>
        <taxon>Bacillariophyceae</taxon>
        <taxon>Bacillariophycidae</taxon>
        <taxon>Naviculales</taxon>
        <taxon>Phaeodactylaceae</taxon>
        <taxon>Phaeodactylum</taxon>
    </lineage>
</organism>
<accession>B7FRE5</accession>
<dbReference type="RefSeq" id="XP_002177026.1">
    <property type="nucleotide sequence ID" value="XM_002176990.1"/>
</dbReference>
<dbReference type="EMBL" id="CM000605">
    <property type="protein sequence ID" value="EEC51489.1"/>
    <property type="molecule type" value="Genomic_DNA"/>
</dbReference>
<keyword evidence="4" id="KW-1185">Reference proteome</keyword>
<dbReference type="AlphaFoldDB" id="B7FRE5"/>
<feature type="region of interest" description="Disordered" evidence="1">
    <location>
        <begin position="545"/>
        <end position="565"/>
    </location>
</feature>
<name>B7FRE5_PHATC</name>
<gene>
    <name evidence="3" type="ORF">PHATRDRAFT_42467</name>
</gene>
<dbReference type="InParanoid" id="B7FRE5"/>
<dbReference type="KEGG" id="pti:PHATRDRAFT_42467"/>
<sequence>MMSNHHCSNTNQQLQEKRLKINGSNSNNSSPSRSLARMASHQHRVLLYATCYNVLDGVTLTIRKLEQEILNAGHLVCVLTTRSGDMANTNLDGSHPNRNIIFLDNAKPIPFLNDPNQPDLAYQLGFGLSATVRRQLDEFEPSIVHITCPDCTALHVIQYARLKEIPIMGTYHSNIPEYMEHYPGLSWLKHILSCFFRHQYNFLQALYVPTPYIQKHLEDNHEMDKVTSLQVWGRGVDIDRFNPSFRSLKYRRDLGIGDDTVVISWVGRLVPEKRVDIFADTVRRLSAQGLNVHALVVGAGPAEEEIKSLPNTTFAGWMNADQLAVAYASCDVFLFPSSVETFGNVTLEAMASGLPVVVEQGCSGHLVRHGENGYACQAGDADAFFECTRDLVVDQTRREAFRETSRNMSLSLEKRAVVRRMLDHYTRVTDEFYMEYGGHHANRDQVYRHTGSFRAGSHPRPLILVFIEYLFIVLFQVIWNMTEMFLYMQQALGSVRPVATPPVSPIRASVKKASSEPYPERNDTGLSIVNLETIRLVDDAEDSLLGEESTDGDTHTTNSFSHESASDSRYGCCVGGEHQAFGDCQLSHTLSKSFIRTVEFQCRMESRIRNGCNTCCTMSLLPSRKRKNSMDSYQNDEMPLRTRSSEPETEVPVCVMEGSQALQPKRVMRRNQNVTMVEV</sequence>
<evidence type="ECO:0000313" key="4">
    <source>
        <dbReference type="Proteomes" id="UP000000759"/>
    </source>
</evidence>
<protein>
    <recommendedName>
        <fullName evidence="2">Glycosyltransferase subfamily 4-like N-terminal domain-containing protein</fullName>
    </recommendedName>
</protein>
<dbReference type="PaxDb" id="2850-Phatr42467"/>
<dbReference type="InterPro" id="IPR050194">
    <property type="entry name" value="Glycosyltransferase_grp1"/>
</dbReference>
<dbReference type="eggNOG" id="KOG1111">
    <property type="taxonomic scope" value="Eukaryota"/>
</dbReference>
<reference evidence="4" key="2">
    <citation type="submission" date="2008-08" db="EMBL/GenBank/DDBJ databases">
        <authorList>
            <consortium name="Diatom Consortium"/>
            <person name="Grigoriev I."/>
            <person name="Grimwood J."/>
            <person name="Kuo A."/>
            <person name="Otillar R.P."/>
            <person name="Salamov A."/>
            <person name="Detter J.C."/>
            <person name="Lindquist E."/>
            <person name="Shapiro H."/>
            <person name="Lucas S."/>
            <person name="Glavina del Rio T."/>
            <person name="Pitluck S."/>
            <person name="Rokhsar D."/>
            <person name="Bowler C."/>
        </authorList>
    </citation>
    <scope>GENOME REANNOTATION</scope>
    <source>
        <strain evidence="4">CCAP 1055/1</strain>
    </source>
</reference>
<dbReference type="Proteomes" id="UP000000759">
    <property type="component" value="Chromosome 1"/>
</dbReference>
<dbReference type="InterPro" id="IPR028098">
    <property type="entry name" value="Glyco_trans_4-like_N"/>
</dbReference>
<dbReference type="OrthoDB" id="512920at2759"/>
<dbReference type="Pfam" id="PF13439">
    <property type="entry name" value="Glyco_transf_4"/>
    <property type="match status" value="1"/>
</dbReference>
<evidence type="ECO:0000259" key="2">
    <source>
        <dbReference type="Pfam" id="PF13439"/>
    </source>
</evidence>
<evidence type="ECO:0000313" key="3">
    <source>
        <dbReference type="EMBL" id="EEC51489.1"/>
    </source>
</evidence>
<dbReference type="Gene3D" id="3.40.50.2000">
    <property type="entry name" value="Glycogen Phosphorylase B"/>
    <property type="match status" value="2"/>
</dbReference>
<dbReference type="PANTHER" id="PTHR45947:SF3">
    <property type="entry name" value="SULFOQUINOVOSYL TRANSFERASE SQD2"/>
    <property type="match status" value="1"/>
</dbReference>